<accession>A0ABM1EF31</accession>
<evidence type="ECO:0000313" key="13">
    <source>
        <dbReference type="RefSeq" id="XP_014670802.1"/>
    </source>
</evidence>
<feature type="region of interest" description="Disordered" evidence="11">
    <location>
        <begin position="326"/>
        <end position="351"/>
    </location>
</feature>
<evidence type="ECO:0000256" key="6">
    <source>
        <dbReference type="ARBA" id="ARBA00022968"/>
    </source>
</evidence>
<evidence type="ECO:0000256" key="10">
    <source>
        <dbReference type="RuleBase" id="RU363063"/>
    </source>
</evidence>
<reference evidence="13" key="1">
    <citation type="submission" date="2025-08" db="UniProtKB">
        <authorList>
            <consortium name="RefSeq"/>
        </authorList>
    </citation>
    <scope>IDENTIFICATION</scope>
</reference>
<feature type="compositionally biased region" description="Basic residues" evidence="11">
    <location>
        <begin position="329"/>
        <end position="345"/>
    </location>
</feature>
<protein>
    <recommendedName>
        <fullName evidence="10">Hexosyltransferase</fullName>
        <ecNumber evidence="10">2.4.1.-</ecNumber>
    </recommendedName>
</protein>
<comment type="subcellular location">
    <subcellularLocation>
        <location evidence="1 10">Golgi apparatus membrane</location>
        <topology evidence="1 10">Single-pass type II membrane protein</topology>
    </subcellularLocation>
</comment>
<keyword evidence="12" id="KW-1185">Reference proteome</keyword>
<organism evidence="12 13">
    <name type="scientific">Priapulus caudatus</name>
    <name type="common">Priapulid worm</name>
    <dbReference type="NCBI Taxonomy" id="37621"/>
    <lineage>
        <taxon>Eukaryota</taxon>
        <taxon>Metazoa</taxon>
        <taxon>Ecdysozoa</taxon>
        <taxon>Scalidophora</taxon>
        <taxon>Priapulida</taxon>
        <taxon>Priapulimorpha</taxon>
        <taxon>Priapulimorphida</taxon>
        <taxon>Priapulidae</taxon>
        <taxon>Priapulus</taxon>
    </lineage>
</organism>
<gene>
    <name evidence="13" type="primary">LOC106811614</name>
</gene>
<keyword evidence="3 10" id="KW-0328">Glycosyltransferase</keyword>
<evidence type="ECO:0000256" key="8">
    <source>
        <dbReference type="ARBA" id="ARBA00023034"/>
    </source>
</evidence>
<evidence type="ECO:0000256" key="2">
    <source>
        <dbReference type="ARBA" id="ARBA00008661"/>
    </source>
</evidence>
<dbReference type="PANTHER" id="PTHR11214:SF314">
    <property type="entry name" value="HEXOSYLTRANSFERASE"/>
    <property type="match status" value="1"/>
</dbReference>
<evidence type="ECO:0000256" key="5">
    <source>
        <dbReference type="ARBA" id="ARBA00022692"/>
    </source>
</evidence>
<comment type="similarity">
    <text evidence="2 10">Belongs to the glycosyltransferase 31 family.</text>
</comment>
<dbReference type="RefSeq" id="XP_014670802.1">
    <property type="nucleotide sequence ID" value="XM_014815316.1"/>
</dbReference>
<evidence type="ECO:0000313" key="12">
    <source>
        <dbReference type="Proteomes" id="UP000695022"/>
    </source>
</evidence>
<dbReference type="InterPro" id="IPR002659">
    <property type="entry name" value="Glyco_trans_31"/>
</dbReference>
<keyword evidence="4" id="KW-0808">Transferase</keyword>
<keyword evidence="7" id="KW-1133">Transmembrane helix</keyword>
<dbReference type="Gene3D" id="3.90.550.50">
    <property type="match status" value="1"/>
</dbReference>
<keyword evidence="6" id="KW-0735">Signal-anchor</keyword>
<name>A0ABM1EF31_PRICU</name>
<evidence type="ECO:0000256" key="7">
    <source>
        <dbReference type="ARBA" id="ARBA00022989"/>
    </source>
</evidence>
<evidence type="ECO:0000256" key="11">
    <source>
        <dbReference type="SAM" id="MobiDB-lite"/>
    </source>
</evidence>
<proteinExistence type="inferred from homology"/>
<dbReference type="EC" id="2.4.1.-" evidence="10"/>
<evidence type="ECO:0000256" key="3">
    <source>
        <dbReference type="ARBA" id="ARBA00022676"/>
    </source>
</evidence>
<keyword evidence="5" id="KW-0812">Transmembrane</keyword>
<dbReference type="Pfam" id="PF01762">
    <property type="entry name" value="Galactosyl_T"/>
    <property type="match status" value="1"/>
</dbReference>
<dbReference type="PANTHER" id="PTHR11214">
    <property type="entry name" value="BETA-1,3-N-ACETYLGLUCOSAMINYLTRANSFERASE"/>
    <property type="match status" value="1"/>
</dbReference>
<keyword evidence="8 10" id="KW-0333">Golgi apparatus</keyword>
<sequence>MSCGVRFVSRRMKSKHLSSCGLGFLATVCVLLVYTGVSSNARSNVVDEYRQTGIAAYIAECGTLQTFTVPPHEQQFSYFLPQLQCPDRPWILALVISSAGDMQCRSAVRATWAAPPQVDANVSEPLRVLHLIADARNATADNEIMFESYTQGDVVQGNFADSYRNLTLKSIMGLHVASSACPRRPSLVVKIDCDTLLNVEKLLEFANGERDEDAIYGFLLDKDRPIRRPSSKNYVTRSEYDGDVYPPFIAGFFYVMTGDVPARLYAEAASSKRQLLHLEDVFVTGLLAERVGVRRRHLAGVMRRKPATWDEMNSAVAMHSLTPREMTGIHKKKTKLRRQEKRHREHMRDPK</sequence>
<dbReference type="GeneID" id="106811614"/>
<evidence type="ECO:0000256" key="1">
    <source>
        <dbReference type="ARBA" id="ARBA00004323"/>
    </source>
</evidence>
<evidence type="ECO:0000256" key="9">
    <source>
        <dbReference type="ARBA" id="ARBA00023136"/>
    </source>
</evidence>
<dbReference type="Proteomes" id="UP000695022">
    <property type="component" value="Unplaced"/>
</dbReference>
<keyword evidence="9" id="KW-0472">Membrane</keyword>
<evidence type="ECO:0000256" key="4">
    <source>
        <dbReference type="ARBA" id="ARBA00022679"/>
    </source>
</evidence>